<keyword evidence="2" id="KW-1185">Reference proteome</keyword>
<dbReference type="AlphaFoldDB" id="A0A319B603"/>
<dbReference type="GeneID" id="37217721"/>
<sequence length="82" mass="8667">MVDGRKTLGSRTHHTTLLLTSSSLSLSLRAAGPSLLNLGSSLSITKPTSTIPFPPQSPPPSLFLSLSLSPISQPVWRKLTMG</sequence>
<reference evidence="1" key="1">
    <citation type="submission" date="2016-12" db="EMBL/GenBank/DDBJ databases">
        <title>The genomes of Aspergillus section Nigri reveals drivers in fungal speciation.</title>
        <authorList>
            <consortium name="DOE Joint Genome Institute"/>
            <person name="Vesth T.C."/>
            <person name="Nybo J."/>
            <person name="Theobald S."/>
            <person name="Brandl J."/>
            <person name="Frisvad J.C."/>
            <person name="Nielsen K.F."/>
            <person name="Lyhne E.K."/>
            <person name="Kogle M.E."/>
            <person name="Kuo A."/>
            <person name="Riley R."/>
            <person name="Clum A."/>
            <person name="Nolan M."/>
            <person name="Lipzen A."/>
            <person name="Salamov A."/>
            <person name="Henrissat B."/>
            <person name="Wiebenga A."/>
            <person name="De Vries R.P."/>
            <person name="Grigoriev I.V."/>
            <person name="Mortensen U.H."/>
            <person name="Andersen M.R."/>
            <person name="Baker S.E."/>
        </authorList>
    </citation>
    <scope>NUCLEOTIDE SEQUENCE [LARGE SCALE GENOMIC DNA]</scope>
    <source>
        <strain evidence="1">CBS 113365</strain>
    </source>
</reference>
<gene>
    <name evidence="1" type="ORF">BO88DRAFT_78408</name>
</gene>
<accession>A0A319B603</accession>
<evidence type="ECO:0000313" key="2">
    <source>
        <dbReference type="Proteomes" id="UP000248405"/>
    </source>
</evidence>
<name>A0A319B603_ASPVC</name>
<protein>
    <submittedName>
        <fullName evidence="1">Uncharacterized protein</fullName>
    </submittedName>
</protein>
<proteinExistence type="predicted"/>
<dbReference type="Proteomes" id="UP000248405">
    <property type="component" value="Unassembled WGS sequence"/>
</dbReference>
<organism evidence="1 2">
    <name type="scientific">Aspergillus vadensis (strain CBS 113365 / IMI 142717 / IBT 24658)</name>
    <dbReference type="NCBI Taxonomy" id="1448311"/>
    <lineage>
        <taxon>Eukaryota</taxon>
        <taxon>Fungi</taxon>
        <taxon>Dikarya</taxon>
        <taxon>Ascomycota</taxon>
        <taxon>Pezizomycotina</taxon>
        <taxon>Eurotiomycetes</taxon>
        <taxon>Eurotiomycetidae</taxon>
        <taxon>Eurotiales</taxon>
        <taxon>Aspergillaceae</taxon>
        <taxon>Aspergillus</taxon>
        <taxon>Aspergillus subgen. Circumdati</taxon>
    </lineage>
</organism>
<dbReference type="EMBL" id="KZ821630">
    <property type="protein sequence ID" value="PYH67234.1"/>
    <property type="molecule type" value="Genomic_DNA"/>
</dbReference>
<dbReference type="RefSeq" id="XP_025561028.1">
    <property type="nucleotide sequence ID" value="XM_025713129.1"/>
</dbReference>
<evidence type="ECO:0000313" key="1">
    <source>
        <dbReference type="EMBL" id="PYH67234.1"/>
    </source>
</evidence>